<evidence type="ECO:0000313" key="3">
    <source>
        <dbReference type="Proteomes" id="UP000285379"/>
    </source>
</evidence>
<dbReference type="Proteomes" id="UP000286392">
    <property type="component" value="Unassembled WGS sequence"/>
</dbReference>
<dbReference type="AlphaFoldDB" id="A0A412VTQ8"/>
<evidence type="ECO:0000313" key="2">
    <source>
        <dbReference type="EMBL" id="RHK86029.1"/>
    </source>
</evidence>
<organism evidence="1 3">
    <name type="scientific">Phocaeicola vulgatus</name>
    <name type="common">Bacteroides vulgatus</name>
    <dbReference type="NCBI Taxonomy" id="821"/>
    <lineage>
        <taxon>Bacteria</taxon>
        <taxon>Pseudomonadati</taxon>
        <taxon>Bacteroidota</taxon>
        <taxon>Bacteroidia</taxon>
        <taxon>Bacteroidales</taxon>
        <taxon>Bacteroidaceae</taxon>
        <taxon>Phocaeicola</taxon>
    </lineage>
</organism>
<dbReference type="EMBL" id="QRYT01000006">
    <property type="protein sequence ID" value="RGV13028.1"/>
    <property type="molecule type" value="Genomic_DNA"/>
</dbReference>
<accession>A0A412VTQ8</accession>
<protein>
    <submittedName>
        <fullName evidence="1">Uncharacterized protein</fullName>
    </submittedName>
</protein>
<name>A0A412VTQ8_PHOVU</name>
<gene>
    <name evidence="2" type="ORF">DW043_14235</name>
    <name evidence="1" type="ORF">DWW27_03620</name>
</gene>
<dbReference type="EMBL" id="QROB01000020">
    <property type="protein sequence ID" value="RHK86029.1"/>
    <property type="molecule type" value="Genomic_DNA"/>
</dbReference>
<reference evidence="3 4" key="1">
    <citation type="submission" date="2018-08" db="EMBL/GenBank/DDBJ databases">
        <title>A genome reference for cultivated species of the human gut microbiota.</title>
        <authorList>
            <person name="Zou Y."/>
            <person name="Xue W."/>
            <person name="Luo G."/>
        </authorList>
    </citation>
    <scope>NUCLEOTIDE SEQUENCE [LARGE SCALE GENOMIC DNA]</scope>
    <source>
        <strain evidence="1 3">AF14-8</strain>
        <strain evidence="2 4">AF39-8AT</strain>
    </source>
</reference>
<evidence type="ECO:0000313" key="1">
    <source>
        <dbReference type="EMBL" id="RGV13028.1"/>
    </source>
</evidence>
<comment type="caution">
    <text evidence="1">The sequence shown here is derived from an EMBL/GenBank/DDBJ whole genome shotgun (WGS) entry which is preliminary data.</text>
</comment>
<proteinExistence type="predicted"/>
<sequence length="169" mass="20004">MMEKSKAFELIEFVWNNEKTDSYLRVNIAMYEAVKLAIISQMKFNKEDFHNIFSKFSGSYWFGVNANGKGYGENFYREAVTSGNISACQSYEAFCNIKPFIDSKGRRLCKGAMYRDNEKRYRVTGFDLDTKKVYLVGYAISDWEEKGKRFLFNFSNNEWNEFRKQIKQF</sequence>
<dbReference type="Proteomes" id="UP000285379">
    <property type="component" value="Unassembled WGS sequence"/>
</dbReference>
<evidence type="ECO:0000313" key="4">
    <source>
        <dbReference type="Proteomes" id="UP000286392"/>
    </source>
</evidence>